<keyword evidence="7" id="KW-0206">Cytoskeleton</keyword>
<dbReference type="GO" id="GO:0003341">
    <property type="term" value="P:cilium movement"/>
    <property type="evidence" value="ECO:0007669"/>
    <property type="project" value="Ensembl"/>
</dbReference>
<proteinExistence type="predicted"/>
<dbReference type="SMART" id="SM00320">
    <property type="entry name" value="WD40"/>
    <property type="match status" value="4"/>
</dbReference>
<dbReference type="PANTHER" id="PTHR12442">
    <property type="entry name" value="DYNEIN INTERMEDIATE CHAIN"/>
    <property type="match status" value="1"/>
</dbReference>
<dbReference type="InterPro" id="IPR001680">
    <property type="entry name" value="WD40_rpt"/>
</dbReference>
<evidence type="ECO:0000256" key="1">
    <source>
        <dbReference type="ARBA" id="ARBA00004611"/>
    </source>
</evidence>
<keyword evidence="4" id="KW-0677">Repeat</keyword>
<dbReference type="GO" id="GO:0045504">
    <property type="term" value="F:dynein heavy chain binding"/>
    <property type="evidence" value="ECO:0007669"/>
    <property type="project" value="TreeGrafter"/>
</dbReference>
<evidence type="ECO:0000256" key="5">
    <source>
        <dbReference type="ARBA" id="ARBA00022846"/>
    </source>
</evidence>
<keyword evidence="8" id="KW-0966">Cell projection</keyword>
<dbReference type="PROSITE" id="PS00678">
    <property type="entry name" value="WD_REPEATS_1"/>
    <property type="match status" value="1"/>
</dbReference>
<dbReference type="PANTHER" id="PTHR12442:SF12">
    <property type="entry name" value="DYNEIN AXONEMAL INTERMEDIATE CHAIN 4"/>
    <property type="match status" value="1"/>
</dbReference>
<reference evidence="13" key="1">
    <citation type="submission" date="2025-08" db="UniProtKB">
        <authorList>
            <consortium name="Ensembl"/>
        </authorList>
    </citation>
    <scope>IDENTIFICATION</scope>
</reference>
<evidence type="ECO:0000256" key="3">
    <source>
        <dbReference type="ARBA" id="ARBA00022574"/>
    </source>
</evidence>
<dbReference type="GO" id="GO:0005858">
    <property type="term" value="C:axonemal dynein complex"/>
    <property type="evidence" value="ECO:0007669"/>
    <property type="project" value="TreeGrafter"/>
</dbReference>
<accession>A0A3Q2D8Z8</accession>
<evidence type="ECO:0000313" key="13">
    <source>
        <dbReference type="Ensembl" id="ENSCVAP00000015167.1"/>
    </source>
</evidence>
<reference evidence="13" key="2">
    <citation type="submission" date="2025-09" db="UniProtKB">
        <authorList>
            <consortium name="Ensembl"/>
        </authorList>
    </citation>
    <scope>IDENTIFICATION</scope>
</reference>
<dbReference type="InterPro" id="IPR015943">
    <property type="entry name" value="WD40/YVTN_repeat-like_dom_sf"/>
</dbReference>
<keyword evidence="6" id="KW-0969">Cilium</keyword>
<dbReference type="Ensembl" id="ENSCVAT00000023200.1">
    <property type="protein sequence ID" value="ENSCVAP00000015167.1"/>
    <property type="gene ID" value="ENSCVAG00000018028.1"/>
</dbReference>
<dbReference type="STRING" id="28743.ENSCVAP00000015167"/>
<dbReference type="InterPro" id="IPR019775">
    <property type="entry name" value="WD40_repeat_CS"/>
</dbReference>
<keyword evidence="2" id="KW-0963">Cytoplasm</keyword>
<evidence type="ECO:0000256" key="2">
    <source>
        <dbReference type="ARBA" id="ARBA00022490"/>
    </source>
</evidence>
<evidence type="ECO:0000256" key="9">
    <source>
        <dbReference type="ARBA" id="ARBA00024190"/>
    </source>
</evidence>
<dbReference type="PROSITE" id="PS50082">
    <property type="entry name" value="WD_REPEATS_2"/>
    <property type="match status" value="2"/>
</dbReference>
<sequence length="508" mass="57054">TSSQPKKEFVNEEIEETFSKYDLPISFQEPVTQAMLKEILITDTDCVSLLDIPPNVVSVNSDGADIITERNKQYAEACGKRFKIDNYVDRAMQTLKRAAKNKCTQMDLMLKTDAGNMPLFHLSALREAFCFPQTFDMFVISSCSLKDVEAVGTSSNTKLDWELIKTSEKFHYLLVITERIILRSIFHCPLAAYRGLPVKPEEMDQSKRCTEISCSPALECLWVFSCELTRGRTVSCMAWDKNNPDLLAVGYSETDSMNEKPGLVCCWCIINPTWPERIIYCDGAITTLDFSANHPGRLAVGMSDGVIAIYNLQTADIKAPTFSKYVEETVGSFATCISHKDCLFLQDANIYLTCTWEGNIQKRSCSRSYDLLETYSKHSGPANCVTWCPFHPDVFLSCSSDSTIRLWKQDCKSPMLSFTSNHRAVHEVRWSPRQAAVFGAVNDSQLEIWDLNTNFLNPVIVQRAAPGLKMTSLLFASRSDCVMVGDSCGQVTVYKLQNIFTGESSQVK</sequence>
<keyword evidence="5" id="KW-0282">Flagellum</keyword>
<dbReference type="Proteomes" id="UP000265020">
    <property type="component" value="Unassembled WGS sequence"/>
</dbReference>
<evidence type="ECO:0000313" key="14">
    <source>
        <dbReference type="Proteomes" id="UP000265020"/>
    </source>
</evidence>
<feature type="repeat" description="WD" evidence="12">
    <location>
        <begin position="418"/>
        <end position="453"/>
    </location>
</feature>
<name>A0A3Q2D8Z8_CYPVA</name>
<dbReference type="InterPro" id="IPR036322">
    <property type="entry name" value="WD40_repeat_dom_sf"/>
</dbReference>
<dbReference type="GeneTree" id="ENSGT00940000156209"/>
<keyword evidence="14" id="KW-1185">Reference proteome</keyword>
<evidence type="ECO:0000256" key="11">
    <source>
        <dbReference type="ARBA" id="ARBA00041557"/>
    </source>
</evidence>
<dbReference type="InterPro" id="IPR050687">
    <property type="entry name" value="Dynein_IC"/>
</dbReference>
<evidence type="ECO:0000256" key="6">
    <source>
        <dbReference type="ARBA" id="ARBA00023069"/>
    </source>
</evidence>
<keyword evidence="3 12" id="KW-0853">WD repeat</keyword>
<dbReference type="Gene3D" id="2.130.10.10">
    <property type="entry name" value="YVTN repeat-like/Quinoprotein amine dehydrogenase"/>
    <property type="match status" value="2"/>
</dbReference>
<dbReference type="AlphaFoldDB" id="A0A3Q2D8Z8"/>
<comment type="subcellular location">
    <subcellularLocation>
        <location evidence="1">Cytoplasm</location>
        <location evidence="1">Cytoskeleton</location>
        <location evidence="1">Flagellum axoneme</location>
    </subcellularLocation>
    <subcellularLocation>
        <location evidence="9">Dynein axonemal particle</location>
    </subcellularLocation>
</comment>
<dbReference type="Pfam" id="PF00400">
    <property type="entry name" value="WD40"/>
    <property type="match status" value="1"/>
</dbReference>
<evidence type="ECO:0000256" key="12">
    <source>
        <dbReference type="PROSITE-ProRule" id="PRU00221"/>
    </source>
</evidence>
<dbReference type="GO" id="GO:0120293">
    <property type="term" value="C:dynein axonemal particle"/>
    <property type="evidence" value="ECO:0007669"/>
    <property type="project" value="UniProtKB-SubCell"/>
</dbReference>
<feature type="repeat" description="WD" evidence="12">
    <location>
        <begin position="375"/>
        <end position="408"/>
    </location>
</feature>
<evidence type="ECO:0000256" key="10">
    <source>
        <dbReference type="ARBA" id="ARBA00040002"/>
    </source>
</evidence>
<evidence type="ECO:0000256" key="7">
    <source>
        <dbReference type="ARBA" id="ARBA00023212"/>
    </source>
</evidence>
<dbReference type="GO" id="GO:0045503">
    <property type="term" value="F:dynein light chain binding"/>
    <property type="evidence" value="ECO:0007669"/>
    <property type="project" value="TreeGrafter"/>
</dbReference>
<dbReference type="SUPFAM" id="SSF50978">
    <property type="entry name" value="WD40 repeat-like"/>
    <property type="match status" value="1"/>
</dbReference>
<evidence type="ECO:0000256" key="8">
    <source>
        <dbReference type="ARBA" id="ARBA00023273"/>
    </source>
</evidence>
<evidence type="ECO:0000256" key="4">
    <source>
        <dbReference type="ARBA" id="ARBA00022737"/>
    </source>
</evidence>
<organism evidence="13 14">
    <name type="scientific">Cyprinodon variegatus</name>
    <name type="common">Sheepshead minnow</name>
    <dbReference type="NCBI Taxonomy" id="28743"/>
    <lineage>
        <taxon>Eukaryota</taxon>
        <taxon>Metazoa</taxon>
        <taxon>Chordata</taxon>
        <taxon>Craniata</taxon>
        <taxon>Vertebrata</taxon>
        <taxon>Euteleostomi</taxon>
        <taxon>Actinopterygii</taxon>
        <taxon>Neopterygii</taxon>
        <taxon>Teleostei</taxon>
        <taxon>Neoteleostei</taxon>
        <taxon>Acanthomorphata</taxon>
        <taxon>Ovalentaria</taxon>
        <taxon>Atherinomorphae</taxon>
        <taxon>Cyprinodontiformes</taxon>
        <taxon>Cyprinodontidae</taxon>
        <taxon>Cyprinodon</taxon>
    </lineage>
</organism>
<protein>
    <recommendedName>
        <fullName evidence="10">Dynein axonemal intermediate chain 4</fullName>
    </recommendedName>
    <alternativeName>
        <fullName evidence="11">WD repeat-containing protein 78</fullName>
    </alternativeName>
</protein>
<dbReference type="OMA" id="MEVTTYR"/>